<dbReference type="EMBL" id="JADGJD010001162">
    <property type="protein sequence ID" value="KAJ3046468.1"/>
    <property type="molecule type" value="Genomic_DNA"/>
</dbReference>
<reference evidence="2" key="1">
    <citation type="submission" date="2020-05" db="EMBL/GenBank/DDBJ databases">
        <title>Phylogenomic resolution of chytrid fungi.</title>
        <authorList>
            <person name="Stajich J.E."/>
            <person name="Amses K."/>
            <person name="Simmons R."/>
            <person name="Seto K."/>
            <person name="Myers J."/>
            <person name="Bonds A."/>
            <person name="Quandt C.A."/>
            <person name="Barry K."/>
            <person name="Liu P."/>
            <person name="Grigoriev I."/>
            <person name="Longcore J.E."/>
            <person name="James T.Y."/>
        </authorList>
    </citation>
    <scope>NUCLEOTIDE SEQUENCE</scope>
    <source>
        <strain evidence="2">JEL0318</strain>
    </source>
</reference>
<evidence type="ECO:0000313" key="2">
    <source>
        <dbReference type="EMBL" id="KAJ3046468.1"/>
    </source>
</evidence>
<evidence type="ECO:0000313" key="3">
    <source>
        <dbReference type="Proteomes" id="UP001212841"/>
    </source>
</evidence>
<feature type="compositionally biased region" description="Polar residues" evidence="1">
    <location>
        <begin position="36"/>
        <end position="49"/>
    </location>
</feature>
<feature type="region of interest" description="Disordered" evidence="1">
    <location>
        <begin position="295"/>
        <end position="316"/>
    </location>
</feature>
<dbReference type="AlphaFoldDB" id="A0AAD5X2C3"/>
<sequence>MILTAQPSPAFVEDLLKRDSLSYDFHIFTSRHHPSHSTSQPAFENSSTGSKRKAAGDDSSNKRPRPYTTAYANLIESVIETHTDSTLRLLEATSTKNYYPRSDHIAPLLTDFVNPKKHQEVGKLQQTLSGLVRHYGSEPFRDLWIHEDGERDFWRLIEKAEKLVVKGSDMEIESREEDNKKDLLLARNQGCAVFDVVVSVLEYDLAMRKDHPEETLLAKLIGHRRREGTPPRIKATLDLFNRLLSQLTTSSSAIADLVQRWMTQLIFLANLQYMDLKSIIRDIFNTIASSLPIPASASPRKSPKKPPTPDSNPQPSIHTFLQSFHIHPSIQTLLFEQAFLKKATHPPTASLKKYVHAPISLEKIAEYHLKARPVHARSVENLVWFGEMLGGVVGNY</sequence>
<gene>
    <name evidence="2" type="ORF">HK097_000841</name>
</gene>
<feature type="region of interest" description="Disordered" evidence="1">
    <location>
        <begin position="32"/>
        <end position="66"/>
    </location>
</feature>
<protein>
    <submittedName>
        <fullName evidence="2">Uncharacterized protein</fullName>
    </submittedName>
</protein>
<dbReference type="Proteomes" id="UP001212841">
    <property type="component" value="Unassembled WGS sequence"/>
</dbReference>
<accession>A0AAD5X2C3</accession>
<feature type="non-terminal residue" evidence="2">
    <location>
        <position position="396"/>
    </location>
</feature>
<comment type="caution">
    <text evidence="2">The sequence shown here is derived from an EMBL/GenBank/DDBJ whole genome shotgun (WGS) entry which is preliminary data.</text>
</comment>
<keyword evidence="3" id="KW-1185">Reference proteome</keyword>
<evidence type="ECO:0000256" key="1">
    <source>
        <dbReference type="SAM" id="MobiDB-lite"/>
    </source>
</evidence>
<name>A0AAD5X2C3_9FUNG</name>
<proteinExistence type="predicted"/>
<organism evidence="2 3">
    <name type="scientific">Rhizophlyctis rosea</name>
    <dbReference type="NCBI Taxonomy" id="64517"/>
    <lineage>
        <taxon>Eukaryota</taxon>
        <taxon>Fungi</taxon>
        <taxon>Fungi incertae sedis</taxon>
        <taxon>Chytridiomycota</taxon>
        <taxon>Chytridiomycota incertae sedis</taxon>
        <taxon>Chytridiomycetes</taxon>
        <taxon>Rhizophlyctidales</taxon>
        <taxon>Rhizophlyctidaceae</taxon>
        <taxon>Rhizophlyctis</taxon>
    </lineage>
</organism>